<gene>
    <name evidence="2" type="ORF">BLA60_03450</name>
</gene>
<keyword evidence="3" id="KW-1185">Reference proteome</keyword>
<evidence type="ECO:0000313" key="2">
    <source>
        <dbReference type="EMBL" id="OLF14209.1"/>
    </source>
</evidence>
<dbReference type="InterPro" id="IPR036249">
    <property type="entry name" value="Thioredoxin-like_sf"/>
</dbReference>
<comment type="caution">
    <text evidence="2">The sequence shown here is derived from an EMBL/GenBank/DDBJ whole genome shotgun (WGS) entry which is preliminary data.</text>
</comment>
<accession>A0A7Z0WTI8</accession>
<dbReference type="CDD" id="cd02966">
    <property type="entry name" value="TlpA_like_family"/>
    <property type="match status" value="1"/>
</dbReference>
<dbReference type="InterPro" id="IPR000866">
    <property type="entry name" value="AhpC/TSA"/>
</dbReference>
<dbReference type="Gene3D" id="3.40.30.10">
    <property type="entry name" value="Glutaredoxin"/>
    <property type="match status" value="1"/>
</dbReference>
<evidence type="ECO:0000313" key="3">
    <source>
        <dbReference type="Proteomes" id="UP000185696"/>
    </source>
</evidence>
<protein>
    <recommendedName>
        <fullName evidence="1">Alkyl hydroperoxide reductase subunit C/ Thiol specific antioxidant domain-containing protein</fullName>
    </recommendedName>
</protein>
<organism evidence="2 3">
    <name type="scientific">Actinophytocola xinjiangensis</name>
    <dbReference type="NCBI Taxonomy" id="485602"/>
    <lineage>
        <taxon>Bacteria</taxon>
        <taxon>Bacillati</taxon>
        <taxon>Actinomycetota</taxon>
        <taxon>Actinomycetes</taxon>
        <taxon>Pseudonocardiales</taxon>
        <taxon>Pseudonocardiaceae</taxon>
    </lineage>
</organism>
<dbReference type="Pfam" id="PF00578">
    <property type="entry name" value="AhpC-TSA"/>
    <property type="match status" value="1"/>
</dbReference>
<dbReference type="RefSeq" id="WP_075131156.1">
    <property type="nucleotide sequence ID" value="NZ_MSIF01000001.1"/>
</dbReference>
<dbReference type="GO" id="GO:0016491">
    <property type="term" value="F:oxidoreductase activity"/>
    <property type="evidence" value="ECO:0007669"/>
    <property type="project" value="InterPro"/>
</dbReference>
<sequence length="180" mass="19164">MSILISAVVLVGLLAALNLVLNVGVVRRLREHTELLARASNPRTAIGAGESVGPFETTMTDSRTLAMDDLVGENLIAFFSTTCEPCEEKLPKFIDLAKVWRGGRDQVVAVVVGDPADATWRVADLEAVARVVVEETDGAVSTAFGVRGYPTVLVTGPGPEGQLVVTEDRVQLEARVPVRA</sequence>
<dbReference type="EMBL" id="MSIF01000001">
    <property type="protein sequence ID" value="OLF14209.1"/>
    <property type="molecule type" value="Genomic_DNA"/>
</dbReference>
<dbReference type="AlphaFoldDB" id="A0A7Z0WTI8"/>
<dbReference type="InterPro" id="IPR017937">
    <property type="entry name" value="Thioredoxin_CS"/>
</dbReference>
<dbReference type="OrthoDB" id="128449at2"/>
<name>A0A7Z0WTI8_9PSEU</name>
<dbReference type="PROSITE" id="PS00194">
    <property type="entry name" value="THIOREDOXIN_1"/>
    <property type="match status" value="1"/>
</dbReference>
<dbReference type="Proteomes" id="UP000185696">
    <property type="component" value="Unassembled WGS sequence"/>
</dbReference>
<dbReference type="GO" id="GO:0016209">
    <property type="term" value="F:antioxidant activity"/>
    <property type="evidence" value="ECO:0007669"/>
    <property type="project" value="InterPro"/>
</dbReference>
<proteinExistence type="predicted"/>
<reference evidence="2 3" key="1">
    <citation type="submission" date="2016-12" db="EMBL/GenBank/DDBJ databases">
        <title>The draft genome sequence of Actinophytocola xinjiangensis.</title>
        <authorList>
            <person name="Wang W."/>
            <person name="Yuan L."/>
        </authorList>
    </citation>
    <scope>NUCLEOTIDE SEQUENCE [LARGE SCALE GENOMIC DNA]</scope>
    <source>
        <strain evidence="2 3">CGMCC 4.4663</strain>
    </source>
</reference>
<evidence type="ECO:0000259" key="1">
    <source>
        <dbReference type="Pfam" id="PF00578"/>
    </source>
</evidence>
<feature type="domain" description="Alkyl hydroperoxide reductase subunit C/ Thiol specific antioxidant" evidence="1">
    <location>
        <begin position="50"/>
        <end position="154"/>
    </location>
</feature>
<dbReference type="SUPFAM" id="SSF52833">
    <property type="entry name" value="Thioredoxin-like"/>
    <property type="match status" value="1"/>
</dbReference>